<keyword evidence="1" id="KW-0472">Membrane</keyword>
<evidence type="ECO:0000313" key="3">
    <source>
        <dbReference type="Proteomes" id="UP000770785"/>
    </source>
</evidence>
<evidence type="ECO:0000256" key="1">
    <source>
        <dbReference type="SAM" id="Phobius"/>
    </source>
</evidence>
<keyword evidence="1" id="KW-0812">Transmembrane</keyword>
<feature type="transmembrane region" description="Helical" evidence="1">
    <location>
        <begin position="31"/>
        <end position="49"/>
    </location>
</feature>
<organism evidence="2 3">
    <name type="scientific">Neolewinella antarctica</name>
    <dbReference type="NCBI Taxonomy" id="442734"/>
    <lineage>
        <taxon>Bacteria</taxon>
        <taxon>Pseudomonadati</taxon>
        <taxon>Bacteroidota</taxon>
        <taxon>Saprospiria</taxon>
        <taxon>Saprospirales</taxon>
        <taxon>Lewinellaceae</taxon>
        <taxon>Neolewinella</taxon>
    </lineage>
</organism>
<dbReference type="EMBL" id="JAATJH010000002">
    <property type="protein sequence ID" value="NJC26321.1"/>
    <property type="molecule type" value="Genomic_DNA"/>
</dbReference>
<evidence type="ECO:0000313" key="2">
    <source>
        <dbReference type="EMBL" id="NJC26321.1"/>
    </source>
</evidence>
<comment type="caution">
    <text evidence="2">The sequence shown here is derived from an EMBL/GenBank/DDBJ whole genome shotgun (WGS) entry which is preliminary data.</text>
</comment>
<protein>
    <recommendedName>
        <fullName evidence="4">Rod shape-determining protein MreD</fullName>
    </recommendedName>
</protein>
<keyword evidence="3" id="KW-1185">Reference proteome</keyword>
<feature type="transmembrane region" description="Helical" evidence="1">
    <location>
        <begin position="6"/>
        <end position="24"/>
    </location>
</feature>
<feature type="transmembrane region" description="Helical" evidence="1">
    <location>
        <begin position="148"/>
        <end position="170"/>
    </location>
</feature>
<gene>
    <name evidence="2" type="ORF">GGR27_001820</name>
</gene>
<sequence length="174" mass="19446">MGGSDPISNVVRFVLLLFVQVILFRQVSLGLGGAASLAIIVSPLFIALLPLRTPLPLVVVFSFLLGFGTDLFYESLGVHMAAATFTGYARQFVLRLLEPRDGFKVKASPEGRDLGFSWWMKYVGMMLGVYLIWYFSMEAFSPVFWRSIALKTVVSLPVSWVVCMVFVTLLRPRI</sequence>
<reference evidence="2 3" key="1">
    <citation type="submission" date="2020-03" db="EMBL/GenBank/DDBJ databases">
        <title>Genomic Encyclopedia of Type Strains, Phase IV (KMG-IV): sequencing the most valuable type-strain genomes for metagenomic binning, comparative biology and taxonomic classification.</title>
        <authorList>
            <person name="Goeker M."/>
        </authorList>
    </citation>
    <scope>NUCLEOTIDE SEQUENCE [LARGE SCALE GENOMIC DNA]</scope>
    <source>
        <strain evidence="2 3">DSM 105096</strain>
    </source>
</reference>
<evidence type="ECO:0008006" key="4">
    <source>
        <dbReference type="Google" id="ProtNLM"/>
    </source>
</evidence>
<accession>A0ABX0XAN8</accession>
<dbReference type="Proteomes" id="UP000770785">
    <property type="component" value="Unassembled WGS sequence"/>
</dbReference>
<name>A0ABX0XAN8_9BACT</name>
<dbReference type="RefSeq" id="WP_168037073.1">
    <property type="nucleotide sequence ID" value="NZ_JAATJH010000002.1"/>
</dbReference>
<proteinExistence type="predicted"/>
<feature type="transmembrane region" description="Helical" evidence="1">
    <location>
        <begin position="118"/>
        <end position="136"/>
    </location>
</feature>
<keyword evidence="1" id="KW-1133">Transmembrane helix</keyword>